<evidence type="ECO:0000256" key="1">
    <source>
        <dbReference type="ARBA" id="ARBA00022691"/>
    </source>
</evidence>
<dbReference type="Gene3D" id="3.40.50.10790">
    <property type="entry name" value="S-adenosyl-l-methionine hydroxide adenosyltransferase, N-terminal"/>
    <property type="match status" value="1"/>
</dbReference>
<dbReference type="SUPFAM" id="SSF101852">
    <property type="entry name" value="Bacterial fluorinating enzyme, C-terminal domain"/>
    <property type="match status" value="1"/>
</dbReference>
<feature type="domain" description="S-adenosyl-l-methionine hydroxide adenosyltransferase N-terminal" evidence="3">
    <location>
        <begin position="26"/>
        <end position="124"/>
    </location>
</feature>
<evidence type="ECO:0000259" key="3">
    <source>
        <dbReference type="Pfam" id="PF01887"/>
    </source>
</evidence>
<evidence type="ECO:0000313" key="5">
    <source>
        <dbReference type="EMBL" id="QKG80415.1"/>
    </source>
</evidence>
<dbReference type="InterPro" id="IPR046470">
    <property type="entry name" value="SAM_HAT_C"/>
</dbReference>
<feature type="domain" description="S-adenosyl-l-methionine hydroxide adenosyltransferase C-terminal" evidence="4">
    <location>
        <begin position="187"/>
        <end position="273"/>
    </location>
</feature>
<evidence type="ECO:0000313" key="6">
    <source>
        <dbReference type="Proteomes" id="UP000500961"/>
    </source>
</evidence>
<dbReference type="SUPFAM" id="SSF102522">
    <property type="entry name" value="Bacterial fluorinating enzyme, N-terminal domain"/>
    <property type="match status" value="1"/>
</dbReference>
<accession>A0A7D3XLG2</accession>
<dbReference type="EMBL" id="CP041345">
    <property type="protein sequence ID" value="QKG80415.1"/>
    <property type="molecule type" value="Genomic_DNA"/>
</dbReference>
<reference evidence="5 6" key="1">
    <citation type="submission" date="2019-07" db="EMBL/GenBank/DDBJ databases">
        <title>Thalassofilum flectens gen. nov., sp. nov., a novel moderate thermophilic anaerobe from a shallow sea hot spring in Kunashir Island (Russia), representing a new family in the order Bacteroidales, and proposal of Thalassofilacea fam. nov.</title>
        <authorList>
            <person name="Kochetkova T.V."/>
            <person name="Podosokorskaya O.A."/>
            <person name="Novikov A."/>
            <person name="Elcheninov A.G."/>
            <person name="Toshchakov S.V."/>
            <person name="Kublanov I.V."/>
        </authorList>
    </citation>
    <scope>NUCLEOTIDE SEQUENCE [LARGE SCALE GENOMIC DNA]</scope>
    <source>
        <strain evidence="5 6">38-H</strain>
    </source>
</reference>
<gene>
    <name evidence="5" type="ORF">FHG85_09110</name>
</gene>
<dbReference type="PANTHER" id="PTHR35092">
    <property type="entry name" value="CHLORINASE MJ1651"/>
    <property type="match status" value="1"/>
</dbReference>
<dbReference type="InterPro" id="IPR046469">
    <property type="entry name" value="SAM_HAT_N"/>
</dbReference>
<organism evidence="5 6">
    <name type="scientific">Tenuifilum thalassicum</name>
    <dbReference type="NCBI Taxonomy" id="2590900"/>
    <lineage>
        <taxon>Bacteria</taxon>
        <taxon>Pseudomonadati</taxon>
        <taxon>Bacteroidota</taxon>
        <taxon>Bacteroidia</taxon>
        <taxon>Bacteroidales</taxon>
        <taxon>Tenuifilaceae</taxon>
        <taxon>Tenuifilum</taxon>
    </lineage>
</organism>
<dbReference type="InterPro" id="IPR023227">
    <property type="entry name" value="SAM_OH_AdoTrfase_C_sf"/>
</dbReference>
<dbReference type="Pfam" id="PF01887">
    <property type="entry name" value="SAM_HAT_N"/>
    <property type="match status" value="1"/>
</dbReference>
<dbReference type="AlphaFoldDB" id="A0A7D3XLG2"/>
<comment type="similarity">
    <text evidence="2">Belongs to the SAM hydrolase / SAM-dependent halogenase family.</text>
</comment>
<dbReference type="Gene3D" id="2.40.30.90">
    <property type="entry name" value="Bacterial fluorinating enzyme like"/>
    <property type="match status" value="1"/>
</dbReference>
<dbReference type="Pfam" id="PF20257">
    <property type="entry name" value="SAM_HAT_C"/>
    <property type="match status" value="1"/>
</dbReference>
<proteinExistence type="inferred from homology"/>
<evidence type="ECO:0000259" key="4">
    <source>
        <dbReference type="Pfam" id="PF20257"/>
    </source>
</evidence>
<dbReference type="PIRSF" id="PIRSF006779">
    <property type="entry name" value="UCP006779"/>
    <property type="match status" value="1"/>
</dbReference>
<dbReference type="PANTHER" id="PTHR35092:SF1">
    <property type="entry name" value="CHLORINASE MJ1651"/>
    <property type="match status" value="1"/>
</dbReference>
<dbReference type="InterPro" id="IPR002747">
    <property type="entry name" value="SAM_OH_AdoTrfase"/>
</dbReference>
<keyword evidence="1" id="KW-0949">S-adenosyl-L-methionine</keyword>
<protein>
    <submittedName>
        <fullName evidence="5">SAM-dependent chlorinase/fluorinase</fullName>
    </submittedName>
</protein>
<keyword evidence="6" id="KW-1185">Reference proteome</keyword>
<evidence type="ECO:0000256" key="2">
    <source>
        <dbReference type="ARBA" id="ARBA00024035"/>
    </source>
</evidence>
<dbReference type="KEGG" id="ttz:FHG85_09110"/>
<dbReference type="InterPro" id="IPR023228">
    <property type="entry name" value="SAM_OH_AdoTrfase_N_sf"/>
</dbReference>
<dbReference type="Proteomes" id="UP000500961">
    <property type="component" value="Chromosome"/>
</dbReference>
<name>A0A7D3XLG2_9BACT</name>
<sequence>MLFLLIFRVNFVRIFFFMTSQSTRIISLTTDWGNKDYYLGMLTGKVYSVSTNLKLVELSHSVPSFNYKHAAFLMRHSFRFFPEGSIHVCMVNADTADNERMLVFEYEKHFFIVPDNGVISLITDYLPNSIFGVPIDSTTSFGSLDSVTIAIEALLSDSTLTDFAIEASEIKRFTQLMPVPEQDGLTGSVIYLDSYLNAITNITFDDFEMYRQSRKFVIYVQSYSHGINRLSKSYKDVEKGDLLALFNSLGLLEIAIREGYAAQMYNLSVGSNIMVRFFEDEKILK</sequence>